<sequence length="70" mass="7358">MKFSATLAILFAGLAAASPQFSQNPDGSINFTPAPQGPQNSQGFSQESCDQVRANHGDDLAGRLGCNEFK</sequence>
<organism evidence="3 4">
    <name type="scientific">Cordyceps fumosorosea (strain ARSEF 2679)</name>
    <name type="common">Isaria fumosorosea</name>
    <dbReference type="NCBI Taxonomy" id="1081104"/>
    <lineage>
        <taxon>Eukaryota</taxon>
        <taxon>Fungi</taxon>
        <taxon>Dikarya</taxon>
        <taxon>Ascomycota</taxon>
        <taxon>Pezizomycotina</taxon>
        <taxon>Sordariomycetes</taxon>
        <taxon>Hypocreomycetidae</taxon>
        <taxon>Hypocreales</taxon>
        <taxon>Cordycipitaceae</taxon>
        <taxon>Cordyceps</taxon>
    </lineage>
</organism>
<keyword evidence="4" id="KW-1185">Reference proteome</keyword>
<dbReference type="GeneID" id="30025112"/>
<name>A0A167LPJ5_CORFA</name>
<keyword evidence="2" id="KW-0732">Signal</keyword>
<evidence type="ECO:0000313" key="4">
    <source>
        <dbReference type="Proteomes" id="UP000076744"/>
    </source>
</evidence>
<dbReference type="EMBL" id="AZHB01000036">
    <property type="protein sequence ID" value="OAA53339.1"/>
    <property type="molecule type" value="Genomic_DNA"/>
</dbReference>
<evidence type="ECO:0000313" key="3">
    <source>
        <dbReference type="EMBL" id="OAA53339.1"/>
    </source>
</evidence>
<feature type="chain" id="PRO_5007889962" evidence="2">
    <location>
        <begin position="18"/>
        <end position="70"/>
    </location>
</feature>
<accession>A0A167LPJ5</accession>
<dbReference type="OrthoDB" id="10445118at2759"/>
<protein>
    <submittedName>
        <fullName evidence="3">Uncharacterized protein</fullName>
    </submittedName>
</protein>
<dbReference type="RefSeq" id="XP_018700383.1">
    <property type="nucleotide sequence ID" value="XM_018852423.1"/>
</dbReference>
<feature type="region of interest" description="Disordered" evidence="1">
    <location>
        <begin position="22"/>
        <end position="51"/>
    </location>
</feature>
<evidence type="ECO:0000256" key="2">
    <source>
        <dbReference type="SAM" id="SignalP"/>
    </source>
</evidence>
<dbReference type="AlphaFoldDB" id="A0A167LPJ5"/>
<feature type="compositionally biased region" description="Polar residues" evidence="1">
    <location>
        <begin position="22"/>
        <end position="49"/>
    </location>
</feature>
<evidence type="ECO:0000256" key="1">
    <source>
        <dbReference type="SAM" id="MobiDB-lite"/>
    </source>
</evidence>
<proteinExistence type="predicted"/>
<feature type="signal peptide" evidence="2">
    <location>
        <begin position="1"/>
        <end position="17"/>
    </location>
</feature>
<gene>
    <name evidence="3" type="ORF">ISF_08820</name>
</gene>
<comment type="caution">
    <text evidence="3">The sequence shown here is derived from an EMBL/GenBank/DDBJ whole genome shotgun (WGS) entry which is preliminary data.</text>
</comment>
<dbReference type="Proteomes" id="UP000076744">
    <property type="component" value="Unassembled WGS sequence"/>
</dbReference>
<reference evidence="3 4" key="1">
    <citation type="journal article" date="2016" name="Genome Biol. Evol.">
        <title>Divergent and convergent evolution of fungal pathogenicity.</title>
        <authorList>
            <person name="Shang Y."/>
            <person name="Xiao G."/>
            <person name="Zheng P."/>
            <person name="Cen K."/>
            <person name="Zhan S."/>
            <person name="Wang C."/>
        </authorList>
    </citation>
    <scope>NUCLEOTIDE SEQUENCE [LARGE SCALE GENOMIC DNA]</scope>
    <source>
        <strain evidence="3 4">ARSEF 2679</strain>
    </source>
</reference>